<gene>
    <name evidence="1" type="ORF">SPIL2461_LOCUS8710</name>
</gene>
<accession>A0A812PLE5</accession>
<evidence type="ECO:0000313" key="1">
    <source>
        <dbReference type="EMBL" id="CAE7362632.1"/>
    </source>
</evidence>
<keyword evidence="2" id="KW-1185">Reference proteome</keyword>
<evidence type="ECO:0000313" key="2">
    <source>
        <dbReference type="Proteomes" id="UP000649617"/>
    </source>
</evidence>
<name>A0A812PLE5_SYMPI</name>
<comment type="caution">
    <text evidence="1">The sequence shown here is derived from an EMBL/GenBank/DDBJ whole genome shotgun (WGS) entry which is preliminary data.</text>
</comment>
<reference evidence="1" key="1">
    <citation type="submission" date="2021-02" db="EMBL/GenBank/DDBJ databases">
        <authorList>
            <person name="Dougan E. K."/>
            <person name="Rhodes N."/>
            <person name="Thang M."/>
            <person name="Chan C."/>
        </authorList>
    </citation>
    <scope>NUCLEOTIDE SEQUENCE</scope>
</reference>
<organism evidence="1 2">
    <name type="scientific">Symbiodinium pilosum</name>
    <name type="common">Dinoflagellate</name>
    <dbReference type="NCBI Taxonomy" id="2952"/>
    <lineage>
        <taxon>Eukaryota</taxon>
        <taxon>Sar</taxon>
        <taxon>Alveolata</taxon>
        <taxon>Dinophyceae</taxon>
        <taxon>Suessiales</taxon>
        <taxon>Symbiodiniaceae</taxon>
        <taxon>Symbiodinium</taxon>
    </lineage>
</organism>
<dbReference type="EMBL" id="CAJNIZ010014481">
    <property type="protein sequence ID" value="CAE7362632.1"/>
    <property type="molecule type" value="Genomic_DNA"/>
</dbReference>
<proteinExistence type="predicted"/>
<dbReference type="Proteomes" id="UP000649617">
    <property type="component" value="Unassembled WGS sequence"/>
</dbReference>
<sequence>MDAPFIFCRHVWFFGWSSRLTVRSQSFFPCLLPQRARVMGCSTSCAKHRMTFVDGNMPRQAERRFSAPPQQVFPPDLATHMQYVRTLDGYLQRVSMHPQSFLMKVEMRRQACFGNLLDLQIERAVPLHKMRSRMNEAEDGVRIAL</sequence>
<protein>
    <submittedName>
        <fullName evidence="1">Uncharacterized protein</fullName>
    </submittedName>
</protein>
<dbReference type="AlphaFoldDB" id="A0A812PLE5"/>